<evidence type="ECO:0000256" key="6">
    <source>
        <dbReference type="ARBA" id="ARBA00023303"/>
    </source>
</evidence>
<feature type="transmembrane region" description="Helical" evidence="10">
    <location>
        <begin position="116"/>
        <end position="137"/>
    </location>
</feature>
<dbReference type="AlphaFoldDB" id="A0A1U7HXT7"/>
<dbReference type="GO" id="GO:0046872">
    <property type="term" value="F:metal ion binding"/>
    <property type="evidence" value="ECO:0007669"/>
    <property type="project" value="UniProtKB-KW"/>
</dbReference>
<dbReference type="Pfam" id="PF02537">
    <property type="entry name" value="CRCB"/>
    <property type="match status" value="1"/>
</dbReference>
<dbReference type="GO" id="GO:0062054">
    <property type="term" value="F:fluoride channel activity"/>
    <property type="evidence" value="ECO:0007669"/>
    <property type="project" value="UniProtKB-UniRule"/>
</dbReference>
<evidence type="ECO:0000256" key="10">
    <source>
        <dbReference type="HAMAP-Rule" id="MF_00454"/>
    </source>
</evidence>
<dbReference type="InterPro" id="IPR003691">
    <property type="entry name" value="FluC"/>
</dbReference>
<comment type="subcellular location">
    <subcellularLocation>
        <location evidence="1 10">Cell membrane</location>
        <topology evidence="1 10">Multi-pass membrane protein</topology>
    </subcellularLocation>
</comment>
<keyword evidence="10" id="KW-0406">Ion transport</keyword>
<dbReference type="OrthoDB" id="9815830at2"/>
<accession>A0A1U7HXT7</accession>
<dbReference type="GO" id="GO:0005886">
    <property type="term" value="C:plasma membrane"/>
    <property type="evidence" value="ECO:0007669"/>
    <property type="project" value="UniProtKB-SubCell"/>
</dbReference>
<evidence type="ECO:0000256" key="2">
    <source>
        <dbReference type="ARBA" id="ARBA00022475"/>
    </source>
</evidence>
<dbReference type="GO" id="GO:0140114">
    <property type="term" value="P:cellular detoxification of fluoride"/>
    <property type="evidence" value="ECO:0007669"/>
    <property type="project" value="UniProtKB-UniRule"/>
</dbReference>
<comment type="function">
    <text evidence="9 10">Fluoride-specific ion channel. Important for reducing fluoride concentration in the cell, thus reducing its toxicity.</text>
</comment>
<keyword evidence="4 10" id="KW-1133">Transmembrane helix</keyword>
<protein>
    <recommendedName>
        <fullName evidence="10">Fluoride-specific ion channel FluC</fullName>
    </recommendedName>
</protein>
<dbReference type="STRING" id="247279.NIES1031_04105"/>
<keyword evidence="10" id="KW-0479">Metal-binding</keyword>
<feature type="binding site" evidence="10">
    <location>
        <position position="91"/>
    </location>
    <ligand>
        <name>Na(+)</name>
        <dbReference type="ChEBI" id="CHEBI:29101"/>
        <note>structural</note>
    </ligand>
</feature>
<comment type="catalytic activity">
    <reaction evidence="8">
        <text>fluoride(in) = fluoride(out)</text>
        <dbReference type="Rhea" id="RHEA:76159"/>
        <dbReference type="ChEBI" id="CHEBI:17051"/>
    </reaction>
    <physiologicalReaction direction="left-to-right" evidence="8">
        <dbReference type="Rhea" id="RHEA:76160"/>
    </physiologicalReaction>
</comment>
<reference evidence="11 12" key="1">
    <citation type="submission" date="2016-11" db="EMBL/GenBank/DDBJ databases">
        <title>Draft Genome Sequences of Nine Cyanobacterial Strains from Diverse Habitats.</title>
        <authorList>
            <person name="Zhu T."/>
            <person name="Hou S."/>
            <person name="Lu X."/>
            <person name="Hess W.R."/>
        </authorList>
    </citation>
    <scope>NUCLEOTIDE SEQUENCE [LARGE SCALE GENOMIC DNA]</scope>
    <source>
        <strain evidence="11 12">5.2 s.c.1</strain>
    </source>
</reference>
<dbReference type="PANTHER" id="PTHR28259:SF1">
    <property type="entry name" value="FLUORIDE EXPORT PROTEIN 1-RELATED"/>
    <property type="match status" value="1"/>
</dbReference>
<dbReference type="NCBIfam" id="TIGR00494">
    <property type="entry name" value="crcB"/>
    <property type="match status" value="1"/>
</dbReference>
<dbReference type="HAMAP" id="MF_00454">
    <property type="entry name" value="FluC"/>
    <property type="match status" value="1"/>
</dbReference>
<evidence type="ECO:0000313" key="11">
    <source>
        <dbReference type="EMBL" id="OKH28428.1"/>
    </source>
</evidence>
<keyword evidence="5 10" id="KW-0472">Membrane</keyword>
<comment type="similarity">
    <text evidence="7 10">Belongs to the fluoride channel Fluc/FEX (TC 1.A.43) family.</text>
</comment>
<evidence type="ECO:0000256" key="9">
    <source>
        <dbReference type="ARBA" id="ARBA00049940"/>
    </source>
</evidence>
<feature type="binding site" evidence="10">
    <location>
        <position position="94"/>
    </location>
    <ligand>
        <name>Na(+)</name>
        <dbReference type="ChEBI" id="CHEBI:29101"/>
        <note>structural</note>
    </ligand>
</feature>
<dbReference type="EMBL" id="MRCC01000003">
    <property type="protein sequence ID" value="OKH28428.1"/>
    <property type="molecule type" value="Genomic_DNA"/>
</dbReference>
<feature type="transmembrane region" description="Helical" evidence="10">
    <location>
        <begin position="83"/>
        <end position="101"/>
    </location>
</feature>
<evidence type="ECO:0000256" key="8">
    <source>
        <dbReference type="ARBA" id="ARBA00035585"/>
    </source>
</evidence>
<sequence length="141" mass="15470">MFTLLFLRSNVQNYASLSTAIAISLGAIPGALSRYYLMLYLAQRWGTHFPYGTLVINLSGALLMGFFTTLFIEQVITSSKLQLLITTGFLGSYTTFSTYALDTSILWHGGARVKAFFYWAGSVVLGGICLAMGMSLAHMVR</sequence>
<evidence type="ECO:0000256" key="5">
    <source>
        <dbReference type="ARBA" id="ARBA00023136"/>
    </source>
</evidence>
<comment type="caution">
    <text evidence="11">The sequence shown here is derived from an EMBL/GenBank/DDBJ whole genome shotgun (WGS) entry which is preliminary data.</text>
</comment>
<comment type="activity regulation">
    <text evidence="10">Na(+) is not transported, but it plays an essential structural role and its presence is essential for fluoride channel function.</text>
</comment>
<proteinExistence type="inferred from homology"/>
<keyword evidence="10" id="KW-0915">Sodium</keyword>
<organism evidence="11 12">
    <name type="scientific">Chroogloeocystis siderophila 5.2 s.c.1</name>
    <dbReference type="NCBI Taxonomy" id="247279"/>
    <lineage>
        <taxon>Bacteria</taxon>
        <taxon>Bacillati</taxon>
        <taxon>Cyanobacteriota</taxon>
        <taxon>Cyanophyceae</taxon>
        <taxon>Oscillatoriophycideae</taxon>
        <taxon>Chroococcales</taxon>
        <taxon>Chroococcaceae</taxon>
        <taxon>Chroogloeocystis</taxon>
    </lineage>
</organism>
<evidence type="ECO:0000256" key="4">
    <source>
        <dbReference type="ARBA" id="ARBA00022989"/>
    </source>
</evidence>
<keyword evidence="2 10" id="KW-1003">Cell membrane</keyword>
<evidence type="ECO:0000313" key="12">
    <source>
        <dbReference type="Proteomes" id="UP000185984"/>
    </source>
</evidence>
<dbReference type="Proteomes" id="UP000185984">
    <property type="component" value="Unassembled WGS sequence"/>
</dbReference>
<dbReference type="RefSeq" id="WP_073548228.1">
    <property type="nucleotide sequence ID" value="NZ_CAWMVK010000023.1"/>
</dbReference>
<feature type="transmembrane region" description="Helical" evidence="10">
    <location>
        <begin position="14"/>
        <end position="37"/>
    </location>
</feature>
<keyword evidence="10" id="KW-0813">Transport</keyword>
<keyword evidence="3 10" id="KW-0812">Transmembrane</keyword>
<name>A0A1U7HXT7_9CHRO</name>
<dbReference type="PANTHER" id="PTHR28259">
    <property type="entry name" value="FLUORIDE EXPORT PROTEIN 1-RELATED"/>
    <property type="match status" value="1"/>
</dbReference>
<keyword evidence="6 10" id="KW-0407">Ion channel</keyword>
<feature type="transmembrane region" description="Helical" evidence="10">
    <location>
        <begin position="49"/>
        <end position="71"/>
    </location>
</feature>
<gene>
    <name evidence="10" type="primary">fluC</name>
    <name evidence="10" type="synonym">crcB</name>
    <name evidence="11" type="ORF">NIES1031_04105</name>
</gene>
<evidence type="ECO:0000256" key="7">
    <source>
        <dbReference type="ARBA" id="ARBA00035120"/>
    </source>
</evidence>
<evidence type="ECO:0000256" key="1">
    <source>
        <dbReference type="ARBA" id="ARBA00004651"/>
    </source>
</evidence>
<evidence type="ECO:0000256" key="3">
    <source>
        <dbReference type="ARBA" id="ARBA00022692"/>
    </source>
</evidence>
<keyword evidence="12" id="KW-1185">Reference proteome</keyword>